<gene>
    <name evidence="1" type="ORF">CYMTET_39700</name>
</gene>
<dbReference type="EMBL" id="LGRX02026395">
    <property type="protein sequence ID" value="KAK3250949.1"/>
    <property type="molecule type" value="Genomic_DNA"/>
</dbReference>
<evidence type="ECO:0000313" key="2">
    <source>
        <dbReference type="Proteomes" id="UP001190700"/>
    </source>
</evidence>
<dbReference type="Proteomes" id="UP001190700">
    <property type="component" value="Unassembled WGS sequence"/>
</dbReference>
<accession>A0AAE0CAM8</accession>
<keyword evidence="2" id="KW-1185">Reference proteome</keyword>
<organism evidence="1 2">
    <name type="scientific">Cymbomonas tetramitiformis</name>
    <dbReference type="NCBI Taxonomy" id="36881"/>
    <lineage>
        <taxon>Eukaryota</taxon>
        <taxon>Viridiplantae</taxon>
        <taxon>Chlorophyta</taxon>
        <taxon>Pyramimonadophyceae</taxon>
        <taxon>Pyramimonadales</taxon>
        <taxon>Pyramimonadaceae</taxon>
        <taxon>Cymbomonas</taxon>
    </lineage>
</organism>
<name>A0AAE0CAM8_9CHLO</name>
<reference evidence="1 2" key="1">
    <citation type="journal article" date="2015" name="Genome Biol. Evol.">
        <title>Comparative Genomics of a Bacterivorous Green Alga Reveals Evolutionary Causalities and Consequences of Phago-Mixotrophic Mode of Nutrition.</title>
        <authorList>
            <person name="Burns J.A."/>
            <person name="Paasch A."/>
            <person name="Narechania A."/>
            <person name="Kim E."/>
        </authorList>
    </citation>
    <scope>NUCLEOTIDE SEQUENCE [LARGE SCALE GENOMIC DNA]</scope>
    <source>
        <strain evidence="1 2">PLY_AMNH</strain>
    </source>
</reference>
<comment type="caution">
    <text evidence="1">The sequence shown here is derived from an EMBL/GenBank/DDBJ whole genome shotgun (WGS) entry which is preliminary data.</text>
</comment>
<dbReference type="SUPFAM" id="SSF51197">
    <property type="entry name" value="Clavaminate synthase-like"/>
    <property type="match status" value="1"/>
</dbReference>
<dbReference type="AlphaFoldDB" id="A0AAE0CAM8"/>
<sequence>MDGSLDYADDPGVDSVPENRVNMGSPLCHLQVCFRDTDGDQIMFMKGPGSAGVQYFVNSRKSDLLNVTLTNVDQHTGRISLKGTLPVGANGGTSRRTTVPPGQAQAATLRSVRNLFAMNSSTPLSLQSNIDIVQALTASASQGSPPQDPDPSGDQVCFRDTDGDQIMFMKGPGSAGVQYFVNSRKSDLLNVTLTNVDQHTGRISLKGTLPVGANGGTSRRTTVPPGQAQAATLRSVRNLFAMNSSTPLSLQSNIDIVQALTASASQGSPPQDPDPSGDQVCFRDTDGDQIMFMKGPGSAGVQYFVNSRKSDLLNVTLTNVDQHTGRISLKGTLPVGANGGTSRRTTVPPGQAQAATLRSVRNLFAMNSSTPLSLQSNIDIESLKTFRSAGYAMYPGVIPPLLVEAALNCQDVRAEIQRSGSERKPWFTATTKDPAVLALLFDTPVWDVVCAMLGDDAQLEDGKDHVAQIAIKKPGDAMPSVPAHQADPSRLYAHDYHIDQLASSRKNKAGQPRHVVPPGQVENYTLIVGVALTDVMQPYQGNYGVFPGSHTKLAQAFDTPGCPPHTINPLHGPNGQSHQQLLNQVVPVTDLGEPVALRMTAGTAYFAHHETVHFVQPNVYGHTRVAVYFRIISGQRKFFGKQCWRSRPAVMSGEGEGPRRGIWTEFPGLHQKQFGANVRDEYDFDYSKINRLPYTAKLPLVQCVDGAGNHIEFRVEHRPLPGSVGAIEKVLVKYVNGQFTRSVFMLKYDRESGQIYDGVMGGQIQPPQCRESVLCAIQELAVSVRIPLEEVVGHWNTTNAHRTRNFSGVYQYITSSMEAMHIEVRQYPSGHVLASLRHGETDENFPAEGAVANATGNLEMITWPGVVGQIAPQGDQDIHWSNQTTWNTFSEA</sequence>
<protein>
    <submittedName>
        <fullName evidence="1">Uncharacterized protein</fullName>
    </submittedName>
</protein>
<evidence type="ECO:0000313" key="1">
    <source>
        <dbReference type="EMBL" id="KAK3250949.1"/>
    </source>
</evidence>
<dbReference type="Gene3D" id="2.60.120.620">
    <property type="entry name" value="q2cbj1_9rhob like domain"/>
    <property type="match status" value="1"/>
</dbReference>
<proteinExistence type="predicted"/>